<comment type="caution">
    <text evidence="1">The sequence shown here is derived from an EMBL/GenBank/DDBJ whole genome shotgun (WGS) entry which is preliminary data.</text>
</comment>
<dbReference type="RefSeq" id="WP_131722592.1">
    <property type="nucleotide sequence ID" value="NZ_JYNL01000009.1"/>
</dbReference>
<dbReference type="Proteomes" id="UP000036513">
    <property type="component" value="Unassembled WGS sequence"/>
</dbReference>
<protein>
    <submittedName>
        <fullName evidence="1">Uncharacterized protein</fullName>
    </submittedName>
</protein>
<proteinExistence type="predicted"/>
<accession>A0A0J6WIJ2</accession>
<dbReference type="EMBL" id="JYNL01000009">
    <property type="protein sequence ID" value="KMO82414.1"/>
    <property type="molecule type" value="Genomic_DNA"/>
</dbReference>
<organism evidence="1 2">
    <name type="scientific">Mycolicibacterium chlorophenolicum</name>
    <dbReference type="NCBI Taxonomy" id="37916"/>
    <lineage>
        <taxon>Bacteria</taxon>
        <taxon>Bacillati</taxon>
        <taxon>Actinomycetota</taxon>
        <taxon>Actinomycetes</taxon>
        <taxon>Mycobacteriales</taxon>
        <taxon>Mycobacteriaceae</taxon>
        <taxon>Mycolicibacterium</taxon>
    </lineage>
</organism>
<sequence>MQTPSDKLAEARSSLHLAVAAADDPDYRRQHAHHASTLAADVVLSSDSSPEQKRTAALYLDEALAMESQAPQEH</sequence>
<name>A0A0J6WIJ2_9MYCO</name>
<gene>
    <name evidence="1" type="ORF">MCHLDSM_01037</name>
</gene>
<dbReference type="AlphaFoldDB" id="A0A0J6WIJ2"/>
<evidence type="ECO:0000313" key="2">
    <source>
        <dbReference type="Proteomes" id="UP000036513"/>
    </source>
</evidence>
<evidence type="ECO:0000313" key="1">
    <source>
        <dbReference type="EMBL" id="KMO82414.1"/>
    </source>
</evidence>
<reference evidence="1 2" key="1">
    <citation type="journal article" date="2015" name="Genome Biol. Evol.">
        <title>Characterization of Three Mycobacterium spp. with Potential Use in Bioremediation by Genome Sequencing and Comparative Genomics.</title>
        <authorList>
            <person name="Das S."/>
            <person name="Pettersson B.M."/>
            <person name="Behra P.R."/>
            <person name="Ramesh M."/>
            <person name="Dasgupta S."/>
            <person name="Bhattacharya A."/>
            <person name="Kirsebom L.A."/>
        </authorList>
    </citation>
    <scope>NUCLEOTIDE SEQUENCE [LARGE SCALE GENOMIC DNA]</scope>
    <source>
        <strain evidence="1 2">DSM 43826</strain>
    </source>
</reference>
<keyword evidence="2" id="KW-1185">Reference proteome</keyword>
<dbReference type="PATRIC" id="fig|37916.4.peg.909"/>